<feature type="transmembrane region" description="Helical" evidence="1">
    <location>
        <begin position="141"/>
        <end position="161"/>
    </location>
</feature>
<dbReference type="EMBL" id="JBGBPQ010000012">
    <property type="protein sequence ID" value="KAL1514846.1"/>
    <property type="molecule type" value="Genomic_DNA"/>
</dbReference>
<dbReference type="Proteomes" id="UP001515480">
    <property type="component" value="Unassembled WGS sequence"/>
</dbReference>
<organism evidence="2 3">
    <name type="scientific">Prymnesium parvum</name>
    <name type="common">Toxic golden alga</name>
    <dbReference type="NCBI Taxonomy" id="97485"/>
    <lineage>
        <taxon>Eukaryota</taxon>
        <taxon>Haptista</taxon>
        <taxon>Haptophyta</taxon>
        <taxon>Prymnesiophyceae</taxon>
        <taxon>Prymnesiales</taxon>
        <taxon>Prymnesiaceae</taxon>
        <taxon>Prymnesium</taxon>
    </lineage>
</organism>
<keyword evidence="1" id="KW-0812">Transmembrane</keyword>
<proteinExistence type="predicted"/>
<evidence type="ECO:0000313" key="2">
    <source>
        <dbReference type="EMBL" id="KAL1514846.1"/>
    </source>
</evidence>
<keyword evidence="1" id="KW-1133">Transmembrane helix</keyword>
<comment type="caution">
    <text evidence="2">The sequence shown here is derived from an EMBL/GenBank/DDBJ whole genome shotgun (WGS) entry which is preliminary data.</text>
</comment>
<evidence type="ECO:0000313" key="3">
    <source>
        <dbReference type="Proteomes" id="UP001515480"/>
    </source>
</evidence>
<sequence length="270" mass="28354">MSAPLVGRRVTISGLAAKPELNGRHGLALSFNDESGRYNVALDHSAGVLALKAVNVLPAAEPPPPPPRGGAIPQLSATHAAVAAAAALVWWGVSLLNAALLCTLGLLVHSAARREGGLAASARTLLGALARAVHRLSGHQMSLAQAAALLAAVAYIVWSVWLRDASGGAGRYEAYGQRRGGYEYSSYGSGLGAGWDLSFMISAGMLATMVYQLGGGRNGWSVGELVRRVQNMDFWQMMMFANLLQTVFGGGRRGGGYHGMGGFRRRGMYF</sequence>
<dbReference type="AlphaFoldDB" id="A0AB34J8F6"/>
<protein>
    <submittedName>
        <fullName evidence="2">Uncharacterized protein</fullName>
    </submittedName>
</protein>
<evidence type="ECO:0000256" key="1">
    <source>
        <dbReference type="SAM" id="Phobius"/>
    </source>
</evidence>
<name>A0AB34J8F6_PRYPA</name>
<keyword evidence="1" id="KW-0472">Membrane</keyword>
<keyword evidence="3" id="KW-1185">Reference proteome</keyword>
<feature type="transmembrane region" description="Helical" evidence="1">
    <location>
        <begin position="88"/>
        <end position="108"/>
    </location>
</feature>
<accession>A0AB34J8F6</accession>
<reference evidence="2 3" key="1">
    <citation type="journal article" date="2024" name="Science">
        <title>Giant polyketide synthase enzymes in the biosynthesis of giant marine polyether toxins.</title>
        <authorList>
            <person name="Fallon T.R."/>
            <person name="Shende V.V."/>
            <person name="Wierzbicki I.H."/>
            <person name="Pendleton A.L."/>
            <person name="Watervoot N.F."/>
            <person name="Auber R.P."/>
            <person name="Gonzalez D.J."/>
            <person name="Wisecaver J.H."/>
            <person name="Moore B.S."/>
        </authorList>
    </citation>
    <scope>NUCLEOTIDE SEQUENCE [LARGE SCALE GENOMIC DNA]</scope>
    <source>
        <strain evidence="2 3">12B1</strain>
    </source>
</reference>
<gene>
    <name evidence="2" type="ORF">AB1Y20_003931</name>
</gene>